<evidence type="ECO:0000256" key="2">
    <source>
        <dbReference type="ARBA" id="ARBA00022723"/>
    </source>
</evidence>
<dbReference type="AlphaFoldDB" id="A0AAE4Z7X0"/>
<dbReference type="InterPro" id="IPR036663">
    <property type="entry name" value="Fumarylacetoacetase_C_sf"/>
</dbReference>
<dbReference type="Pfam" id="PF01557">
    <property type="entry name" value="FAA_hydrolase"/>
    <property type="match status" value="1"/>
</dbReference>
<dbReference type="PANTHER" id="PTHR42796:SF4">
    <property type="entry name" value="FUMARYLACETOACETATE HYDROLASE DOMAIN-CONTAINING PROTEIN 2A"/>
    <property type="match status" value="1"/>
</dbReference>
<feature type="domain" description="Fumarylacetoacetase-like C-terminal" evidence="3">
    <location>
        <begin position="61"/>
        <end position="254"/>
    </location>
</feature>
<dbReference type="InterPro" id="IPR018833">
    <property type="entry name" value="Rv2993c-like_N"/>
</dbReference>
<dbReference type="GO" id="GO:0046872">
    <property type="term" value="F:metal ion binding"/>
    <property type="evidence" value="ECO:0007669"/>
    <property type="project" value="UniProtKB-KW"/>
</dbReference>
<evidence type="ECO:0000256" key="1">
    <source>
        <dbReference type="ARBA" id="ARBA00010211"/>
    </source>
</evidence>
<dbReference type="PANTHER" id="PTHR42796">
    <property type="entry name" value="FUMARYLACETOACETATE HYDROLASE DOMAIN-CONTAINING PROTEIN 2A-RELATED"/>
    <property type="match status" value="1"/>
</dbReference>
<comment type="similarity">
    <text evidence="1">Belongs to the FAH family.</text>
</comment>
<accession>A0AAE4Z7X0</accession>
<evidence type="ECO:0000259" key="4">
    <source>
        <dbReference type="Pfam" id="PF10370"/>
    </source>
</evidence>
<name>A0AAE4Z7X0_9BACT</name>
<protein>
    <submittedName>
        <fullName evidence="5">Fumarylacetoacetate hydrolase family protein</fullName>
    </submittedName>
</protein>
<organism evidence="5 6">
    <name type="scientific">Candidatus Kutchimonas denitrificans</name>
    <dbReference type="NCBI Taxonomy" id="3056748"/>
    <lineage>
        <taxon>Bacteria</taxon>
        <taxon>Pseudomonadati</taxon>
        <taxon>Gemmatimonadota</taxon>
        <taxon>Gemmatimonadia</taxon>
        <taxon>Candidatus Palauibacterales</taxon>
        <taxon>Candidatus Palauibacteraceae</taxon>
        <taxon>Candidatus Kutchimonas</taxon>
    </lineage>
</organism>
<dbReference type="SUPFAM" id="SSF56529">
    <property type="entry name" value="FAH"/>
    <property type="match status" value="1"/>
</dbReference>
<gene>
    <name evidence="5" type="ORF">GWO12_01625</name>
</gene>
<reference evidence="5 6" key="1">
    <citation type="submission" date="2020-01" db="EMBL/GenBank/DDBJ databases">
        <title>Genomes assembled from Gulf of Kutch pelagic sediment metagenomes.</title>
        <authorList>
            <person name="Chandrashekar M."/>
            <person name="Mahajan M.S."/>
            <person name="Dave K.J."/>
            <person name="Vatsa P."/>
            <person name="Nathani N.M."/>
        </authorList>
    </citation>
    <scope>NUCLEOTIDE SEQUENCE [LARGE SCALE GENOMIC DNA]</scope>
    <source>
        <strain evidence="5">KS3-K002</strain>
    </source>
</reference>
<dbReference type="EMBL" id="JAACAK010000014">
    <property type="protein sequence ID" value="NIR73806.1"/>
    <property type="molecule type" value="Genomic_DNA"/>
</dbReference>
<dbReference type="Pfam" id="PF10370">
    <property type="entry name" value="Rv2993c-like_N"/>
    <property type="match status" value="1"/>
</dbReference>
<sequence length="257" mass="27529">MIDGSERFLRFVATEGACFGRLDGDTIVELDGDPLLEPPRETGRTFSLGDVKLLPPSAPSKVIAVGLNYRSHLHGRPEPKHPGLFAKFPSTLIGHGWPIEIPADASDVHYEGELVVVIGREARRVSVAEAAGCVFGVTAGNDVSERNWQKGDLQWVRAKGCDGFGPVGPWIATGLDYRDLGIEVRLNGEPRQAARTRDLIFSVDELVSYISRYVTLVPGDLIFTGTPGRTAAMDPGDSVDVEVEGVGVLSNPVVAGA</sequence>
<proteinExistence type="inferred from homology"/>
<dbReference type="InterPro" id="IPR011234">
    <property type="entry name" value="Fumarylacetoacetase-like_C"/>
</dbReference>
<comment type="caution">
    <text evidence="5">The sequence shown here is derived from an EMBL/GenBank/DDBJ whole genome shotgun (WGS) entry which is preliminary data.</text>
</comment>
<feature type="domain" description="Rv2993c-like N-terminal" evidence="4">
    <location>
        <begin position="7"/>
        <end position="56"/>
    </location>
</feature>
<dbReference type="GO" id="GO:0044281">
    <property type="term" value="P:small molecule metabolic process"/>
    <property type="evidence" value="ECO:0007669"/>
    <property type="project" value="UniProtKB-ARBA"/>
</dbReference>
<evidence type="ECO:0000313" key="6">
    <source>
        <dbReference type="Proteomes" id="UP000702544"/>
    </source>
</evidence>
<keyword evidence="2" id="KW-0479">Metal-binding</keyword>
<evidence type="ECO:0000313" key="5">
    <source>
        <dbReference type="EMBL" id="NIR73806.1"/>
    </source>
</evidence>
<evidence type="ECO:0000259" key="3">
    <source>
        <dbReference type="Pfam" id="PF01557"/>
    </source>
</evidence>
<dbReference type="Gene3D" id="3.90.850.10">
    <property type="entry name" value="Fumarylacetoacetase-like, C-terminal domain"/>
    <property type="match status" value="1"/>
</dbReference>
<keyword evidence="5" id="KW-0378">Hydrolase</keyword>
<dbReference type="InterPro" id="IPR051121">
    <property type="entry name" value="FAH"/>
</dbReference>
<dbReference type="GO" id="GO:0016787">
    <property type="term" value="F:hydrolase activity"/>
    <property type="evidence" value="ECO:0007669"/>
    <property type="project" value="UniProtKB-KW"/>
</dbReference>
<dbReference type="Proteomes" id="UP000702544">
    <property type="component" value="Unassembled WGS sequence"/>
</dbReference>
<dbReference type="Gene3D" id="2.30.30.370">
    <property type="entry name" value="FAH"/>
    <property type="match status" value="1"/>
</dbReference>